<evidence type="ECO:0000313" key="2">
    <source>
        <dbReference type="EMBL" id="AKV62288.1"/>
    </source>
</evidence>
<accession>A0A0K1RL71</accession>
<evidence type="ECO:0000313" key="3">
    <source>
        <dbReference type="Proteomes" id="UP000158532"/>
    </source>
</evidence>
<feature type="region of interest" description="Disordered" evidence="1">
    <location>
        <begin position="1"/>
        <end position="23"/>
    </location>
</feature>
<dbReference type="GeneID" id="25479226"/>
<dbReference type="KEGG" id="vg:25479226"/>
<dbReference type="Gene3D" id="2.60.120.20">
    <property type="match status" value="1"/>
</dbReference>
<evidence type="ECO:0000256" key="1">
    <source>
        <dbReference type="SAM" id="MobiDB-lite"/>
    </source>
</evidence>
<dbReference type="EMBL" id="KR528561">
    <property type="protein sequence ID" value="AKV62288.1"/>
    <property type="molecule type" value="Genomic_DNA"/>
</dbReference>
<name>A0A0K1RL71_9CIRC</name>
<dbReference type="Proteomes" id="UP000158532">
    <property type="component" value="Segment"/>
</dbReference>
<dbReference type="InterPro" id="IPR029053">
    <property type="entry name" value="Viral_coat"/>
</dbReference>
<dbReference type="RefSeq" id="YP_009163923.1">
    <property type="nucleotide sequence ID" value="NC_027793.1"/>
</dbReference>
<protein>
    <submittedName>
        <fullName evidence="2">Putative capsid protein</fullName>
    </submittedName>
</protein>
<proteinExistence type="predicted"/>
<keyword evidence="3" id="KW-1185">Reference proteome</keyword>
<reference evidence="2 3" key="1">
    <citation type="journal article" date="2015" name="Front. Microbiol.">
        <title>Novel circular single-stranded DNA viruses identified in marine invertebrates reveal high sequence diversity and consistent predicted intrinsic disorder patterns within putative structural proteins.</title>
        <authorList>
            <person name="Rosario K."/>
            <person name="Schenck R.O."/>
            <person name="Harbeitner R.C."/>
            <person name="Lawler S.N."/>
            <person name="Breitbart M."/>
        </authorList>
    </citation>
    <scope>NUCLEOTIDE SEQUENCE [LARGE SCALE GENOMIC DNA]</scope>
    <source>
        <strain evidence="2">I0153</strain>
    </source>
</reference>
<organism evidence="2 3">
    <name type="scientific">Gammarus sp. amphipod associated circular virus</name>
    <dbReference type="NCBI Taxonomy" id="1692250"/>
    <lineage>
        <taxon>Viruses</taxon>
        <taxon>Monodnaviria</taxon>
        <taxon>Shotokuvirae</taxon>
        <taxon>Cressdnaviricota</taxon>
        <taxon>Arfiviricetes</taxon>
        <taxon>Cirlivirales</taxon>
        <taxon>Circoviridae</taxon>
    </lineage>
</organism>
<sequence>MPYRKSYRRRTSRKRFVRRPRKARAYRQKRGLDKTRIGATPGSRAPCKRITKINQTTAQGQNDRELYVYPELTAIPKGDAINNRQRDVCTIVGFRINWEMTVDTRNAMYWNMAIVCPKPKARDLAFQTGDNVSTEQFFRGDNQQRGEDFSLSLTSQEMHYKTINSDLYNVLWRKKMLINGSLPLSNEEQIAQNASSGKNYRIGQKYIKLNRQMMFEDNQSNYPIYLLTWGARFEADSGAPISAGSPLAVRMRVLTFFREPRN</sequence>